<reference evidence="3 4" key="1">
    <citation type="submission" date="2020-04" db="EMBL/GenBank/DDBJ databases">
        <title>Description of novel Gluconacetobacter.</title>
        <authorList>
            <person name="Sombolestani A."/>
        </authorList>
    </citation>
    <scope>NUCLEOTIDE SEQUENCE [LARGE SCALE GENOMIC DNA]</scope>
    <source>
        <strain evidence="3 4">LMG 21311</strain>
    </source>
</reference>
<dbReference type="GO" id="GO:0010181">
    <property type="term" value="F:FMN binding"/>
    <property type="evidence" value="ECO:0007669"/>
    <property type="project" value="InterPro"/>
</dbReference>
<dbReference type="InterPro" id="IPR002563">
    <property type="entry name" value="Flavin_Rdtase-like_dom"/>
</dbReference>
<comment type="caution">
    <text evidence="3">The sequence shown here is derived from an EMBL/GenBank/DDBJ whole genome shotgun (WGS) entry which is preliminary data.</text>
</comment>
<dbReference type="SMART" id="SM00903">
    <property type="entry name" value="Flavin_Reduct"/>
    <property type="match status" value="1"/>
</dbReference>
<dbReference type="SUPFAM" id="SSF50475">
    <property type="entry name" value="FMN-binding split barrel"/>
    <property type="match status" value="1"/>
</dbReference>
<dbReference type="InterPro" id="IPR012349">
    <property type="entry name" value="Split_barrel_FMN-bd"/>
</dbReference>
<dbReference type="PANTHER" id="PTHR30466:SF1">
    <property type="entry name" value="FMN REDUCTASE (NADH) RUTF"/>
    <property type="match status" value="1"/>
</dbReference>
<dbReference type="PANTHER" id="PTHR30466">
    <property type="entry name" value="FLAVIN REDUCTASE"/>
    <property type="match status" value="1"/>
</dbReference>
<dbReference type="Gene3D" id="2.30.110.10">
    <property type="entry name" value="Electron Transport, Fmn-binding Protein, Chain A"/>
    <property type="match status" value="1"/>
</dbReference>
<evidence type="ECO:0000256" key="1">
    <source>
        <dbReference type="ARBA" id="ARBA00023002"/>
    </source>
</evidence>
<dbReference type="InterPro" id="IPR050268">
    <property type="entry name" value="NADH-dep_flavin_reductase"/>
</dbReference>
<proteinExistence type="predicted"/>
<keyword evidence="4" id="KW-1185">Reference proteome</keyword>
<keyword evidence="1" id="KW-0560">Oxidoreductase</keyword>
<sequence length="168" mass="18258">MVESALFREGMSWLGSAVNIITTDGAAGRHGFTASAVCSVTDTPPTLLVCMNRTVSSHEAFLQNKVLCVNVLRGDHKTLANGFASRRLSMDDRFGQAEWTRLKTQAPALVGATVNFDCIIDKVTSVGTHDVLFCTVQAVRLADNREGLIWLGRSYHELQDPSAFGSQI</sequence>
<evidence type="ECO:0000313" key="3">
    <source>
        <dbReference type="EMBL" id="MBB2191451.1"/>
    </source>
</evidence>
<name>A0A7W4JV24_9PROT</name>
<dbReference type="Proteomes" id="UP000555756">
    <property type="component" value="Unassembled WGS sequence"/>
</dbReference>
<evidence type="ECO:0000313" key="4">
    <source>
        <dbReference type="Proteomes" id="UP000555756"/>
    </source>
</evidence>
<dbReference type="RefSeq" id="WP_183120574.1">
    <property type="nucleotide sequence ID" value="NZ_JABEQF010000016.1"/>
</dbReference>
<dbReference type="GO" id="GO:0006208">
    <property type="term" value="P:pyrimidine nucleobase catabolic process"/>
    <property type="evidence" value="ECO:0007669"/>
    <property type="project" value="TreeGrafter"/>
</dbReference>
<dbReference type="AlphaFoldDB" id="A0A7W4JV24"/>
<organism evidence="3 4">
    <name type="scientific">Gluconacetobacter azotocaptans</name>
    <dbReference type="NCBI Taxonomy" id="142834"/>
    <lineage>
        <taxon>Bacteria</taxon>
        <taxon>Pseudomonadati</taxon>
        <taxon>Pseudomonadota</taxon>
        <taxon>Alphaproteobacteria</taxon>
        <taxon>Acetobacterales</taxon>
        <taxon>Acetobacteraceae</taxon>
        <taxon>Gluconacetobacter</taxon>
    </lineage>
</organism>
<dbReference type="Pfam" id="PF01613">
    <property type="entry name" value="Flavin_Reduct"/>
    <property type="match status" value="1"/>
</dbReference>
<accession>A0A7W4JV24</accession>
<protein>
    <submittedName>
        <fullName evidence="3">Flavin reductase</fullName>
    </submittedName>
</protein>
<evidence type="ECO:0000259" key="2">
    <source>
        <dbReference type="SMART" id="SM00903"/>
    </source>
</evidence>
<feature type="domain" description="Flavin reductase like" evidence="2">
    <location>
        <begin position="11"/>
        <end position="157"/>
    </location>
</feature>
<dbReference type="EMBL" id="JABEQF010000016">
    <property type="protein sequence ID" value="MBB2191451.1"/>
    <property type="molecule type" value="Genomic_DNA"/>
</dbReference>
<gene>
    <name evidence="3" type="ORF">HLH34_16060</name>
</gene>
<dbReference type="GO" id="GO:0042602">
    <property type="term" value="F:riboflavin reductase (NADPH) activity"/>
    <property type="evidence" value="ECO:0007669"/>
    <property type="project" value="TreeGrafter"/>
</dbReference>